<proteinExistence type="predicted"/>
<evidence type="ECO:0000313" key="1">
    <source>
        <dbReference type="EMBL" id="CAG8471752.1"/>
    </source>
</evidence>
<dbReference type="EMBL" id="CAJVQB010000160">
    <property type="protein sequence ID" value="CAG8471752.1"/>
    <property type="molecule type" value="Genomic_DNA"/>
</dbReference>
<sequence>MIIELFKDNKIEKEKKIDKNFSGLHRKVFCPFLGVNWHKTIKTCRGIKVCERTNMNIAKTPHYNVNPDTNLFLHNDNNLNEENQIKIIQLKYLATIKANCSYKNYTCKRNLFIQYYNILRDENQNENTFNEESNI</sequence>
<name>A0ABM8VXJ6_GIGMA</name>
<dbReference type="Proteomes" id="UP000789901">
    <property type="component" value="Unassembled WGS sequence"/>
</dbReference>
<evidence type="ECO:0000313" key="2">
    <source>
        <dbReference type="Proteomes" id="UP000789901"/>
    </source>
</evidence>
<accession>A0ABM8VXJ6</accession>
<protein>
    <submittedName>
        <fullName evidence="1">31589_t:CDS:1</fullName>
    </submittedName>
</protein>
<reference evidence="1 2" key="1">
    <citation type="submission" date="2021-06" db="EMBL/GenBank/DDBJ databases">
        <authorList>
            <person name="Kallberg Y."/>
            <person name="Tangrot J."/>
            <person name="Rosling A."/>
        </authorList>
    </citation>
    <scope>NUCLEOTIDE SEQUENCE [LARGE SCALE GENOMIC DNA]</scope>
    <source>
        <strain evidence="1 2">120-4 pot B 10/14</strain>
    </source>
</reference>
<comment type="caution">
    <text evidence="1">The sequence shown here is derived from an EMBL/GenBank/DDBJ whole genome shotgun (WGS) entry which is preliminary data.</text>
</comment>
<organism evidence="1 2">
    <name type="scientific">Gigaspora margarita</name>
    <dbReference type="NCBI Taxonomy" id="4874"/>
    <lineage>
        <taxon>Eukaryota</taxon>
        <taxon>Fungi</taxon>
        <taxon>Fungi incertae sedis</taxon>
        <taxon>Mucoromycota</taxon>
        <taxon>Glomeromycotina</taxon>
        <taxon>Glomeromycetes</taxon>
        <taxon>Diversisporales</taxon>
        <taxon>Gigasporaceae</taxon>
        <taxon>Gigaspora</taxon>
    </lineage>
</organism>
<keyword evidence="2" id="KW-1185">Reference proteome</keyword>
<gene>
    <name evidence="1" type="ORF">GMARGA_LOCUS810</name>
</gene>